<protein>
    <submittedName>
        <fullName evidence="1">Uncharacterized protein</fullName>
    </submittedName>
</protein>
<gene>
    <name evidence="1" type="ORF">A0H81_05845</name>
</gene>
<dbReference type="AlphaFoldDB" id="A0A1C7MAC0"/>
<comment type="caution">
    <text evidence="1">The sequence shown here is derived from an EMBL/GenBank/DDBJ whole genome shotgun (WGS) entry which is preliminary data.</text>
</comment>
<dbReference type="EMBL" id="LUGG01000006">
    <property type="protein sequence ID" value="OBZ73853.1"/>
    <property type="molecule type" value="Genomic_DNA"/>
</dbReference>
<accession>A0A1C7MAC0</accession>
<organism evidence="1 2">
    <name type="scientific">Grifola frondosa</name>
    <name type="common">Maitake</name>
    <name type="synonym">Polyporus frondosus</name>
    <dbReference type="NCBI Taxonomy" id="5627"/>
    <lineage>
        <taxon>Eukaryota</taxon>
        <taxon>Fungi</taxon>
        <taxon>Dikarya</taxon>
        <taxon>Basidiomycota</taxon>
        <taxon>Agaricomycotina</taxon>
        <taxon>Agaricomycetes</taxon>
        <taxon>Polyporales</taxon>
        <taxon>Grifolaceae</taxon>
        <taxon>Grifola</taxon>
    </lineage>
</organism>
<dbReference type="Proteomes" id="UP000092993">
    <property type="component" value="Unassembled WGS sequence"/>
</dbReference>
<sequence length="125" mass="13777">MSPAVGFHPDKFSRACTDVFCAPAQTPLSIPRRRRIVSELCARPPIRMVTRASTGMWGLRGRARLLYESQIRKTTAKRGPSAWIREELGSAAAITVPYEAGGSLGRGCMCVAIAAPKAIERRWEY</sequence>
<reference evidence="1 2" key="1">
    <citation type="submission" date="2016-03" db="EMBL/GenBank/DDBJ databases">
        <title>Whole genome sequencing of Grifola frondosa 9006-11.</title>
        <authorList>
            <person name="Min B."/>
            <person name="Park H."/>
            <person name="Kim J.-G."/>
            <person name="Cho H."/>
            <person name="Oh Y.-L."/>
            <person name="Kong W.-S."/>
            <person name="Choi I.-G."/>
        </authorList>
    </citation>
    <scope>NUCLEOTIDE SEQUENCE [LARGE SCALE GENOMIC DNA]</scope>
    <source>
        <strain evidence="1 2">9006-11</strain>
    </source>
</reference>
<evidence type="ECO:0000313" key="1">
    <source>
        <dbReference type="EMBL" id="OBZ73853.1"/>
    </source>
</evidence>
<name>A0A1C7MAC0_GRIFR</name>
<keyword evidence="2" id="KW-1185">Reference proteome</keyword>
<evidence type="ECO:0000313" key="2">
    <source>
        <dbReference type="Proteomes" id="UP000092993"/>
    </source>
</evidence>
<proteinExistence type="predicted"/>